<dbReference type="Proteomes" id="UP001056730">
    <property type="component" value="Plasmid p5"/>
</dbReference>
<dbReference type="KEGG" id="lfo:LMK00_12035"/>
<protein>
    <submittedName>
        <fullName evidence="2">Uncharacterized protein</fullName>
    </submittedName>
</protein>
<feature type="coiled-coil region" evidence="1">
    <location>
        <begin position="124"/>
        <end position="151"/>
    </location>
</feature>
<gene>
    <name evidence="2" type="ORF">LMK00_12035</name>
</gene>
<dbReference type="EMBL" id="CP086399">
    <property type="protein sequence ID" value="USJ21627.1"/>
    <property type="molecule type" value="Genomic_DNA"/>
</dbReference>
<reference evidence="2" key="1">
    <citation type="journal article" date="2022" name="Front. Microbiol.">
        <title>Feed Insects as a Reservoir of Granadaene-Producing Lactococci.</title>
        <authorList>
            <person name="Neuzil-Bunesova V."/>
            <person name="Ramirez Garcia A."/>
            <person name="Modrackova N."/>
            <person name="Makovska M."/>
            <person name="Sabolova M."/>
            <person name="Sproer C."/>
            <person name="Bunk B."/>
            <person name="Blom J."/>
            <person name="Schwab C."/>
        </authorList>
    </citation>
    <scope>NUCLEOTIDE SEQUENCE</scope>
    <source>
        <strain evidence="2">I4/6O</strain>
    </source>
</reference>
<keyword evidence="1" id="KW-0175">Coiled coil</keyword>
<accession>A0A9Q8Y5H5</accession>
<sequence>MSEYTLSMLAREFETSKDVMKYHRKNLPDDVIRKDEKGVVWVSETGKAIIQGKLRKEKYSPNFEEEVLQGLRRLEWLLDHTGSHQGKTEVSSRESVSVLEKIRAYEQQDRPIHQEVDWQNTLTQEEHEREVDILEGEIKKYKSLYEGLKSDIVALSSSTTIHADGRLNLNFEQYKKVVRLFPSEIKDYE</sequence>
<name>A0A9Q8Y5H5_9LACT</name>
<proteinExistence type="predicted"/>
<organism evidence="2 3">
    <name type="scientific">Lactococcus formosensis</name>
    <dbReference type="NCBI Taxonomy" id="1281486"/>
    <lineage>
        <taxon>Bacteria</taxon>
        <taxon>Bacillati</taxon>
        <taxon>Bacillota</taxon>
        <taxon>Bacilli</taxon>
        <taxon>Lactobacillales</taxon>
        <taxon>Streptococcaceae</taxon>
        <taxon>Lactococcus</taxon>
    </lineage>
</organism>
<keyword evidence="2" id="KW-0614">Plasmid</keyword>
<dbReference type="RefSeq" id="WP_252175992.1">
    <property type="nucleotide sequence ID" value="NZ_CP086399.1"/>
</dbReference>
<evidence type="ECO:0000313" key="3">
    <source>
        <dbReference type="Proteomes" id="UP001056730"/>
    </source>
</evidence>
<evidence type="ECO:0000256" key="1">
    <source>
        <dbReference type="SAM" id="Coils"/>
    </source>
</evidence>
<geneLocation type="plasmid" evidence="2 3">
    <name>p5</name>
</geneLocation>
<dbReference type="AlphaFoldDB" id="A0A9Q8Y5H5"/>
<evidence type="ECO:0000313" key="2">
    <source>
        <dbReference type="EMBL" id="USJ21627.1"/>
    </source>
</evidence>